<dbReference type="Proteomes" id="UP001161916">
    <property type="component" value="Unassembled WGS sequence"/>
</dbReference>
<dbReference type="AlphaFoldDB" id="A0AA43T5H6"/>
<organism evidence="1 2">
    <name type="scientific">Bifidobacterium catenulatum subsp. kashiwanohense</name>
    <dbReference type="NCBI Taxonomy" id="630129"/>
    <lineage>
        <taxon>Bacteria</taxon>
        <taxon>Bacillati</taxon>
        <taxon>Actinomycetota</taxon>
        <taxon>Actinomycetes</taxon>
        <taxon>Bifidobacteriales</taxon>
        <taxon>Bifidobacteriaceae</taxon>
        <taxon>Bifidobacterium</taxon>
    </lineage>
</organism>
<name>A0AA43T5H6_9BIFI</name>
<evidence type="ECO:0000313" key="2">
    <source>
        <dbReference type="Proteomes" id="UP001161916"/>
    </source>
</evidence>
<comment type="caution">
    <text evidence="1">The sequence shown here is derived from an EMBL/GenBank/DDBJ whole genome shotgun (WGS) entry which is preliminary data.</text>
</comment>
<evidence type="ECO:0000313" key="1">
    <source>
        <dbReference type="EMBL" id="MDH7891187.1"/>
    </source>
</evidence>
<accession>A0AA43T5H6</accession>
<reference evidence="1" key="2">
    <citation type="journal article" date="2023" name="Gut Microbes">
        <title>Characterization of Bifidobacterium kashiwanohense that utilizes both milk- and plant-derived oligosaccharides.</title>
        <authorList>
            <person name="Orihara K."/>
            <person name="Yahagi K."/>
            <person name="Saito Y."/>
            <person name="Watanabe Y."/>
            <person name="Sasai T."/>
            <person name="Hara T."/>
            <person name="Tsukuda N."/>
            <person name="Oki K."/>
            <person name="Fujimoto J."/>
            <person name="Matsuki T."/>
        </authorList>
    </citation>
    <scope>NUCLEOTIDE SEQUENCE</scope>
    <source>
        <strain evidence="1">YIT 13062</strain>
    </source>
</reference>
<sequence length="132" mass="14950">MNWHLHPKADILLPTWNNPTVTVNSDGTRTYYHASDSTLNPFSEMCGGSLTDAVCVVRFRELGSIDAGEFKLRDGTEDGIWAFKQSRDFINPYFRLRKALTPIALAIYTPEDWERLQSMGVTFFNGDTMPLA</sequence>
<reference evidence="1" key="1">
    <citation type="submission" date="2022-09" db="EMBL/GenBank/DDBJ databases">
        <authorList>
            <person name="Orihara K."/>
        </authorList>
    </citation>
    <scope>NUCLEOTIDE SEQUENCE</scope>
    <source>
        <strain evidence="1">YIT 13062</strain>
    </source>
</reference>
<protein>
    <submittedName>
        <fullName evidence="1">Uncharacterized protein</fullName>
    </submittedName>
</protein>
<dbReference type="EMBL" id="JAOPMH010000024">
    <property type="protein sequence ID" value="MDH7891187.1"/>
    <property type="molecule type" value="Genomic_DNA"/>
</dbReference>
<proteinExistence type="predicted"/>
<gene>
    <name evidence="1" type="ORF">OB951_11385</name>
</gene>